<dbReference type="Proteomes" id="UP000003781">
    <property type="component" value="Unassembled WGS sequence"/>
</dbReference>
<feature type="domain" description="Carrier" evidence="5">
    <location>
        <begin position="948"/>
        <end position="1023"/>
    </location>
</feature>
<dbReference type="PROSITE" id="PS00012">
    <property type="entry name" value="PHOSPHOPANTETHEINE"/>
    <property type="match status" value="1"/>
</dbReference>
<dbReference type="Gene3D" id="2.30.38.10">
    <property type="entry name" value="Luciferase, Domain 3"/>
    <property type="match status" value="1"/>
</dbReference>
<protein>
    <submittedName>
        <fullName evidence="6">Amino acid adenylation</fullName>
    </submittedName>
</protein>
<dbReference type="GO" id="GO:0043041">
    <property type="term" value="P:amino acid activation for nonribosomal peptide biosynthetic process"/>
    <property type="evidence" value="ECO:0007669"/>
    <property type="project" value="TreeGrafter"/>
</dbReference>
<dbReference type="Gene3D" id="3.30.300.30">
    <property type="match status" value="1"/>
</dbReference>
<dbReference type="PANTHER" id="PTHR45527">
    <property type="entry name" value="NONRIBOSOMAL PEPTIDE SYNTHETASE"/>
    <property type="match status" value="1"/>
</dbReference>
<keyword evidence="4" id="KW-0597">Phosphoprotein</keyword>
<name>A3INW7_9CHRO</name>
<keyword evidence="3" id="KW-0596">Phosphopantetheine</keyword>
<dbReference type="GO" id="GO:0003824">
    <property type="term" value="F:catalytic activity"/>
    <property type="evidence" value="ECO:0007669"/>
    <property type="project" value="InterPro"/>
</dbReference>
<dbReference type="PROSITE" id="PS50075">
    <property type="entry name" value="CARRIER"/>
    <property type="match status" value="1"/>
</dbReference>
<dbReference type="InterPro" id="IPR023213">
    <property type="entry name" value="CAT-like_dom_sf"/>
</dbReference>
<dbReference type="InterPro" id="IPR036736">
    <property type="entry name" value="ACP-like_sf"/>
</dbReference>
<dbReference type="FunFam" id="3.30.300.30:FF:000010">
    <property type="entry name" value="Enterobactin synthetase component F"/>
    <property type="match status" value="1"/>
</dbReference>
<dbReference type="InterPro" id="IPR029058">
    <property type="entry name" value="AB_hydrolase_fold"/>
</dbReference>
<dbReference type="GO" id="GO:0031177">
    <property type="term" value="F:phosphopantetheine binding"/>
    <property type="evidence" value="ECO:0007669"/>
    <property type="project" value="TreeGrafter"/>
</dbReference>
<dbReference type="InterPro" id="IPR045851">
    <property type="entry name" value="AMP-bd_C_sf"/>
</dbReference>
<evidence type="ECO:0000259" key="5">
    <source>
        <dbReference type="PROSITE" id="PS50075"/>
    </source>
</evidence>
<dbReference type="InterPro" id="IPR001242">
    <property type="entry name" value="Condensation_dom"/>
</dbReference>
<dbReference type="RefSeq" id="WP_008275089.1">
    <property type="nucleotide sequence ID" value="NZ_AAXW01000011.1"/>
</dbReference>
<evidence type="ECO:0000313" key="6">
    <source>
        <dbReference type="EMBL" id="EAZ91769.1"/>
    </source>
</evidence>
<evidence type="ECO:0000256" key="3">
    <source>
        <dbReference type="ARBA" id="ARBA00022450"/>
    </source>
</evidence>
<proteinExistence type="inferred from homology"/>
<evidence type="ECO:0000256" key="2">
    <source>
        <dbReference type="ARBA" id="ARBA00006432"/>
    </source>
</evidence>
<evidence type="ECO:0000256" key="1">
    <source>
        <dbReference type="ARBA" id="ARBA00001957"/>
    </source>
</evidence>
<comment type="similarity">
    <text evidence="2">Belongs to the ATP-dependent AMP-binding enzyme family.</text>
</comment>
<dbReference type="Pfam" id="PF00501">
    <property type="entry name" value="AMP-binding"/>
    <property type="match status" value="1"/>
</dbReference>
<dbReference type="GO" id="GO:0008610">
    <property type="term" value="P:lipid biosynthetic process"/>
    <property type="evidence" value="ECO:0007669"/>
    <property type="project" value="UniProtKB-ARBA"/>
</dbReference>
<sequence>MTNQTIQGFRLSPQQKYVWLKQQPINPTLSNLFCSQIALLIKGNLQVNRLQNSLESIIKRYDILRTNYKHIQGIKLPVQVVNDFFYLHWKQDKNPTQSIDQTIKNIFKDHRKKLNKLNEITLFYSSLLTVSETENFLLISLPTLNSDAETLKNLTQEIYNIYHQKDNNDEPIQYLQFSEWQNELLEDEDATEGFNYWQQERQQPKASLKLPFEQQTSNPFNPKTYTLEIDKKVTEKINSVVTSYNITIDNFLLTCWQIFISKLTNENHIIVNTNYNGRTYEELQDILGLVNKLIPVCGQIEESTTLNNLLIKTHETFSNHRPWQDYYLGDEDDITPIAFEFQTYPKQYKGDEITISLYQQYICSDRFKLKLFCLLQENSLKTQFYYDASIFNFQEIQRFAEYFQTLLHNILTYPNTQIKDLKIIKKNHINQLLNKLNQTDFEHPRLTSFQEKFEQQVKQTPENTALVYEEKKLSYQQLNEKANQLAHYLIKLGIKPDMPIPVYGDRSLEMIIAMLGIMKAGGAYLPIDSALPFAGLQQRLEEVKADILITQKFLIIPQSLPNYKVINLNKDWQTISQNSNQNPQIQLTPETLAYIIFTSGSTGQPKGVAIEQRQLLNYLHSIIKALDIPINANFALVSTLAADLGHTCIFPALATGGCLHLISQERAANAKALGDYFQQHSIDCLKIVPSHLQALLAADPQGSFLPRQRLILGGEAAPWGLIDQIRQKAPNCRLFNHYGPTETTVGVTTFPIEFQTPTVGTVPIGRPIDNTQLYILDPYLKPVPMGVTGELYIGGAGVARGYLNRPELTAQRFISNPFNPQERLYKTGDNVRYLADGNIEFLDRLDNQVKIHGFRIELGEIEATLLENPHIFQAVVIAKEEHLIAYIVAEKNTSEPDQWREFLQRKLPDYMIPSSYVQLKALPLTKNGKIDRHKLPDPQIQNTVEFVAPRNEIEAQLCEIWAEVLGVESIGIDDNFFTLGGHSLQAIQLVSKISMVMNCDISVKSLFLRPTVAKFSPILENKSKPSQPMNQVTQSKPEVQLSPFVKVEHRSLLTLLLTGKIPPIDSAALTYFPTPDFNQLEQLGWTPQTLIEEFSDNLPIISTILETPLGRIALMCLPRFLYQLYENKNNTVNVIIETLELAKQIGAKTVSLTGLLPSATDYGKAVTQAISSRQDLPLITTGHGTTSATVVLSIENILREANRNISQEKIGFLGLGSVGISTLRLMLKTLPHPQEILLCDIYDKLDQLEAIKQEIINQFNFKGDVHLILSKTEVPPEMYQSGLIVGATNVADILDVNKLNPGTLIVDDSAPHCFSAEKAIKRLETHQDILFTEGGILRPSQAIERLIYLPNNIQKVMTEEQRYAYLNRQPFNITGCVFSSLLSTRFEQLKPTLGLVDLDTSLQHYKVLKDLNFRAADLSCENYQLSTQLIDRFQQQFK</sequence>
<dbReference type="InterPro" id="IPR020845">
    <property type="entry name" value="AMP-binding_CS"/>
</dbReference>
<dbReference type="InterPro" id="IPR006162">
    <property type="entry name" value="Ppantetheine_attach_site"/>
</dbReference>
<dbReference type="Gene3D" id="3.40.50.1820">
    <property type="entry name" value="alpha/beta hydrolase"/>
    <property type="match status" value="1"/>
</dbReference>
<dbReference type="InterPro" id="IPR000873">
    <property type="entry name" value="AMP-dep_synth/lig_dom"/>
</dbReference>
<dbReference type="Pfam" id="PF00550">
    <property type="entry name" value="PP-binding"/>
    <property type="match status" value="1"/>
</dbReference>
<comment type="cofactor">
    <cofactor evidence="1">
        <name>pantetheine 4'-phosphate</name>
        <dbReference type="ChEBI" id="CHEBI:47942"/>
    </cofactor>
</comment>
<dbReference type="InterPro" id="IPR025110">
    <property type="entry name" value="AMP-bd_C"/>
</dbReference>
<keyword evidence="7" id="KW-1185">Reference proteome</keyword>
<dbReference type="InterPro" id="IPR009081">
    <property type="entry name" value="PP-bd_ACP"/>
</dbReference>
<accession>A3INW7</accession>
<organism evidence="6 7">
    <name type="scientific">Crocosphaera chwakensis CCY0110</name>
    <dbReference type="NCBI Taxonomy" id="391612"/>
    <lineage>
        <taxon>Bacteria</taxon>
        <taxon>Bacillati</taxon>
        <taxon>Cyanobacteriota</taxon>
        <taxon>Cyanophyceae</taxon>
        <taxon>Oscillatoriophycideae</taxon>
        <taxon>Chroococcales</taxon>
        <taxon>Aphanothecaceae</taxon>
        <taxon>Crocosphaera</taxon>
        <taxon>Crocosphaera chwakensis</taxon>
    </lineage>
</organism>
<dbReference type="Pfam" id="PF13193">
    <property type="entry name" value="AMP-binding_C"/>
    <property type="match status" value="1"/>
</dbReference>
<dbReference type="SUPFAM" id="SSF52777">
    <property type="entry name" value="CoA-dependent acyltransferases"/>
    <property type="match status" value="2"/>
</dbReference>
<dbReference type="FunFam" id="1.10.1200.10:FF:000005">
    <property type="entry name" value="Nonribosomal peptide synthetase 1"/>
    <property type="match status" value="1"/>
</dbReference>
<dbReference type="FunFam" id="3.40.50.980:FF:000001">
    <property type="entry name" value="Non-ribosomal peptide synthetase"/>
    <property type="match status" value="1"/>
</dbReference>
<dbReference type="GO" id="GO:0005737">
    <property type="term" value="C:cytoplasm"/>
    <property type="evidence" value="ECO:0007669"/>
    <property type="project" value="TreeGrafter"/>
</dbReference>
<dbReference type="Gene3D" id="3.30.559.10">
    <property type="entry name" value="Chloramphenicol acetyltransferase-like domain"/>
    <property type="match status" value="1"/>
</dbReference>
<dbReference type="NCBIfam" id="TIGR01733">
    <property type="entry name" value="AA-adenyl-dom"/>
    <property type="match status" value="1"/>
</dbReference>
<gene>
    <name evidence="6" type="ORF">CY0110_07409</name>
</gene>
<evidence type="ECO:0000313" key="7">
    <source>
        <dbReference type="Proteomes" id="UP000003781"/>
    </source>
</evidence>
<dbReference type="GO" id="GO:0044550">
    <property type="term" value="P:secondary metabolite biosynthetic process"/>
    <property type="evidence" value="ECO:0007669"/>
    <property type="project" value="UniProtKB-ARBA"/>
</dbReference>
<dbReference type="PANTHER" id="PTHR45527:SF1">
    <property type="entry name" value="FATTY ACID SYNTHASE"/>
    <property type="match status" value="1"/>
</dbReference>
<dbReference type="PROSITE" id="PS00455">
    <property type="entry name" value="AMP_BINDING"/>
    <property type="match status" value="1"/>
</dbReference>
<dbReference type="CDD" id="cd05930">
    <property type="entry name" value="A_NRPS"/>
    <property type="match status" value="1"/>
</dbReference>
<dbReference type="InterPro" id="IPR010071">
    <property type="entry name" value="AA_adenyl_dom"/>
</dbReference>
<dbReference type="EMBL" id="AAXW01000011">
    <property type="protein sequence ID" value="EAZ91769.1"/>
    <property type="molecule type" value="Genomic_DNA"/>
</dbReference>
<dbReference type="Gene3D" id="3.30.559.30">
    <property type="entry name" value="Nonribosomal peptide synthetase, condensation domain"/>
    <property type="match status" value="1"/>
</dbReference>
<evidence type="ECO:0000256" key="4">
    <source>
        <dbReference type="ARBA" id="ARBA00022553"/>
    </source>
</evidence>
<reference evidence="6 7" key="1">
    <citation type="submission" date="2007-03" db="EMBL/GenBank/DDBJ databases">
        <authorList>
            <person name="Stal L."/>
            <person name="Ferriera S."/>
            <person name="Johnson J."/>
            <person name="Kravitz S."/>
            <person name="Beeson K."/>
            <person name="Sutton G."/>
            <person name="Rogers Y.-H."/>
            <person name="Friedman R."/>
            <person name="Frazier M."/>
            <person name="Venter J.C."/>
        </authorList>
    </citation>
    <scope>NUCLEOTIDE SEQUENCE [LARGE SCALE GENOMIC DNA]</scope>
    <source>
        <strain evidence="6 7">CCY0110</strain>
    </source>
</reference>
<dbReference type="SUPFAM" id="SSF56801">
    <property type="entry name" value="Acetyl-CoA synthetase-like"/>
    <property type="match status" value="1"/>
</dbReference>
<dbReference type="FunFam" id="2.30.38.10:FF:000001">
    <property type="entry name" value="Non-ribosomal peptide synthetase PvdI"/>
    <property type="match status" value="1"/>
</dbReference>
<dbReference type="Pfam" id="PF00668">
    <property type="entry name" value="Condensation"/>
    <property type="match status" value="1"/>
</dbReference>
<dbReference type="Gene3D" id="3.40.50.980">
    <property type="match status" value="2"/>
</dbReference>
<dbReference type="OrthoDB" id="9778383at2"/>
<dbReference type="eggNOG" id="COG1020">
    <property type="taxonomic scope" value="Bacteria"/>
</dbReference>
<comment type="caution">
    <text evidence="6">The sequence shown here is derived from an EMBL/GenBank/DDBJ whole genome shotgun (WGS) entry which is preliminary data.</text>
</comment>
<dbReference type="SUPFAM" id="SSF47336">
    <property type="entry name" value="ACP-like"/>
    <property type="match status" value="1"/>
</dbReference>
<dbReference type="FunFam" id="3.40.50.12780:FF:000012">
    <property type="entry name" value="Non-ribosomal peptide synthetase"/>
    <property type="match status" value="1"/>
</dbReference>